<dbReference type="AlphaFoldDB" id="A0A7R6TPZ2"/>
<evidence type="ECO:0000259" key="1">
    <source>
        <dbReference type="Pfam" id="PF00535"/>
    </source>
</evidence>
<organism evidence="2 3">
    <name type="scientific">Fluviibacter phosphoraccumulans</name>
    <dbReference type="NCBI Taxonomy" id="1751046"/>
    <lineage>
        <taxon>Bacteria</taxon>
        <taxon>Pseudomonadati</taxon>
        <taxon>Pseudomonadota</taxon>
        <taxon>Betaproteobacteria</taxon>
        <taxon>Rhodocyclales</taxon>
        <taxon>Fluviibacteraceae</taxon>
        <taxon>Fluviibacter</taxon>
    </lineage>
</organism>
<dbReference type="InterPro" id="IPR001173">
    <property type="entry name" value="Glyco_trans_2-like"/>
</dbReference>
<sequence length="1024" mass="117062">MNTVNTVNTAANNKKIHILTSFAVREGFDLGPTLKAIESACKMDAVHQIHILSETDKSIAEEAMPFLRNSKVVFATTKGRPSFADLFNYSNQLDLSDDAVVALMNSDVSFATEADIERAVHVLDIARSYGYQAVLAITRHDLVDGKPELALYDTTGLPNCVSCDCWVFRPPLRPINVEYIHLGDMNCDSILAFNFSEAGYCLINPCIDIVIIHHEEIKNDLYYEFLNQKSRSRELLGWHWAKQCNQPYKTYGVPWTSTNAVETGYLPTALLYQKQRIYLALPKKSTDCVLAVAALTEVIARTNECDLVILFDDEEEWESTLADKFGAVSRNVYLISVSSHNAVIDNLISDKNWYGDSCALISRFDYLTNELIQEFNSVIFDARKISASDNVFAPAGHDNLKLFAESRYPEINFMPEVTFSENFTYSDGCTLITSVFKSERFINGFKNNITALNGYESIPHVLLFSACTEHEHAILRNWQSDHSNAILCWFKNDPGLYECWNIGIRISQTEYVSNANVDDLRHPRHVEELVAALRNSPLVAVASTPVVPFYDYVDDIRTIEDSSPWYTDQLGLFRFDDLANLEKRDDGKWKLNPHNLPHCMPVWRKLLHDKYGFFEENKYGTFADWAYWLKVTKHGESGVLLMSPFTYYFVNQYSHNRRGDLLNEYHSRVEDEFLAYFFYRDFQLCNHPLPAIDLSAEKHSNDSDSLSWPKKFQLEGINQSFGQHRNSFNKLIESLVPLHSDTAEIKFIPFIERYFVWGTDDGEAASLNPRPILTDWVGILHVPFDAPKWFEPSVSPESIFSTQLWIKSLEFCKGIICLSEDLGSDLQHWLPKTPVLSVKFPTELSVKKFSYENYISKPRIVQAGDWLRRLQAIYQVVSESHEKIFLMKNHTRIFLDREIEQFGDLRNNSVSVRDMVNNSEYDEILSSSVVLCMLYATAANNIVTECIARNTPIIINPLPSVVEYLGEDYPLYVTSIAEASSALSDFTRIYASHKYLEGLNKTKEMLSYESFLKSIANSPFYSVL</sequence>
<dbReference type="InterPro" id="IPR029044">
    <property type="entry name" value="Nucleotide-diphossugar_trans"/>
</dbReference>
<evidence type="ECO:0000313" key="3">
    <source>
        <dbReference type="Proteomes" id="UP000463961"/>
    </source>
</evidence>
<reference evidence="3" key="1">
    <citation type="submission" date="2020-01" db="EMBL/GenBank/DDBJ databases">
        <title>Phosphoaccumulans saitamaens gen. nov., sp. nov., a polyphosphate accumulating bacterium isolated from surface river water.</title>
        <authorList>
            <person name="Watanabe K."/>
            <person name="Suda W."/>
        </authorList>
    </citation>
    <scope>NUCLEOTIDE SEQUENCE [LARGE SCALE GENOMIC DNA]</scope>
    <source>
        <strain evidence="3">ICHIAU1</strain>
    </source>
</reference>
<dbReference type="OrthoDB" id="9816564at2"/>
<dbReference type="Gene3D" id="3.90.550.10">
    <property type="entry name" value="Spore Coat Polysaccharide Biosynthesis Protein SpsA, Chain A"/>
    <property type="match status" value="1"/>
</dbReference>
<dbReference type="Pfam" id="PF00535">
    <property type="entry name" value="Glycos_transf_2"/>
    <property type="match status" value="1"/>
</dbReference>
<keyword evidence="3" id="KW-1185">Reference proteome</keyword>
<dbReference type="PANTHER" id="PTHR40743:SF1">
    <property type="entry name" value="POSSIBLE GLYCOSYLTRANSFERASE"/>
    <property type="match status" value="1"/>
</dbReference>
<feature type="domain" description="Glycosyltransferase 2-like" evidence="1">
    <location>
        <begin position="468"/>
        <end position="575"/>
    </location>
</feature>
<dbReference type="EMBL" id="AP022345">
    <property type="protein sequence ID" value="BBU69663.1"/>
    <property type="molecule type" value="Genomic_DNA"/>
</dbReference>
<dbReference type="SUPFAM" id="SSF53448">
    <property type="entry name" value="Nucleotide-diphospho-sugar transferases"/>
    <property type="match status" value="1"/>
</dbReference>
<protein>
    <recommendedName>
        <fullName evidence="1">Glycosyltransferase 2-like domain-containing protein</fullName>
    </recommendedName>
</protein>
<accession>A0A7R6TPZ2</accession>
<proteinExistence type="predicted"/>
<evidence type="ECO:0000313" key="2">
    <source>
        <dbReference type="EMBL" id="BBU69663.1"/>
    </source>
</evidence>
<dbReference type="PANTHER" id="PTHR40743">
    <property type="entry name" value="NUCLEOTIDE-DIPHOSPHO-SUGAR TRANSFERASE CONTAINING PROTEIN"/>
    <property type="match status" value="1"/>
</dbReference>
<gene>
    <name evidence="2" type="ORF">ICHIAU1_19460</name>
</gene>
<dbReference type="Proteomes" id="UP000463961">
    <property type="component" value="Chromosome"/>
</dbReference>
<name>A0A7R6TPZ2_9RHOO</name>